<dbReference type="Pfam" id="PF00480">
    <property type="entry name" value="ROK"/>
    <property type="match status" value="1"/>
</dbReference>
<evidence type="ECO:0000313" key="2">
    <source>
        <dbReference type="EMBL" id="GAA0940369.1"/>
    </source>
</evidence>
<name>A0ABN1QBJ6_9ACTN</name>
<dbReference type="InterPro" id="IPR000600">
    <property type="entry name" value="ROK"/>
</dbReference>
<accession>A0ABN1QBJ6</accession>
<gene>
    <name evidence="2" type="ORF">GCM10009554_31040</name>
</gene>
<dbReference type="EMBL" id="BAAAHK010000007">
    <property type="protein sequence ID" value="GAA0940369.1"/>
    <property type="molecule type" value="Genomic_DNA"/>
</dbReference>
<sequence>MSQDTRAGGRLGDSSLLRRLNLSAALSAFVNAPSLTLRELRVVVGVSRPTAEDLLAELLTEGRVEETAPPRTATGRSAGRPARHFRFRAESGYVSGIDIGAHKAMAVVTDLRGNTLASRRVELDPDLAATERLQAAIDTTRACWTDAELEPTAITGIGCGITGTLRAAEGVSDVRVGPVGSGLAPYSLPGFTEVDVAKALSDGLGKPVAVANDVKLAALAEHWKGAAQEHRDIVYMFAGHRAGAGVLIDGQVHQGRHGAAGEIGALPMLGWEAAVDRLHARGAALAAEAGASAGREGEFVIASAALQDPESLAVLIEFAEVLARGAAVLALAVDPEVVVLGGGMSRGGAIIAEPFRRELAKLTLVPLEVVTSTMGADSVALGAARMALDSVFTDLLTVPGS</sequence>
<keyword evidence="3" id="KW-1185">Reference proteome</keyword>
<dbReference type="PANTHER" id="PTHR18964">
    <property type="entry name" value="ROK (REPRESSOR, ORF, KINASE) FAMILY"/>
    <property type="match status" value="1"/>
</dbReference>
<evidence type="ECO:0000313" key="3">
    <source>
        <dbReference type="Proteomes" id="UP001500542"/>
    </source>
</evidence>
<evidence type="ECO:0000256" key="1">
    <source>
        <dbReference type="ARBA" id="ARBA00006479"/>
    </source>
</evidence>
<dbReference type="Proteomes" id="UP001500542">
    <property type="component" value="Unassembled WGS sequence"/>
</dbReference>
<dbReference type="InterPro" id="IPR036388">
    <property type="entry name" value="WH-like_DNA-bd_sf"/>
</dbReference>
<comment type="similarity">
    <text evidence="1">Belongs to the ROK (NagC/XylR) family.</text>
</comment>
<dbReference type="Gene3D" id="1.10.10.10">
    <property type="entry name" value="Winged helix-like DNA-binding domain superfamily/Winged helix DNA-binding domain"/>
    <property type="match status" value="1"/>
</dbReference>
<proteinExistence type="inferred from homology"/>
<reference evidence="2 3" key="1">
    <citation type="journal article" date="2019" name="Int. J. Syst. Evol. Microbiol.">
        <title>The Global Catalogue of Microorganisms (GCM) 10K type strain sequencing project: providing services to taxonomists for standard genome sequencing and annotation.</title>
        <authorList>
            <consortium name="The Broad Institute Genomics Platform"/>
            <consortium name="The Broad Institute Genome Sequencing Center for Infectious Disease"/>
            <person name="Wu L."/>
            <person name="Ma J."/>
        </authorList>
    </citation>
    <scope>NUCLEOTIDE SEQUENCE [LARGE SCALE GENOMIC DNA]</scope>
    <source>
        <strain evidence="2 3">JCM 10977</strain>
    </source>
</reference>
<dbReference type="CDD" id="cd23763">
    <property type="entry name" value="ASKHA_ATPase_ROK"/>
    <property type="match status" value="1"/>
</dbReference>
<dbReference type="RefSeq" id="WP_343969427.1">
    <property type="nucleotide sequence ID" value="NZ_BAAAHK010000007.1"/>
</dbReference>
<dbReference type="Gene3D" id="3.30.420.40">
    <property type="match status" value="2"/>
</dbReference>
<dbReference type="PANTHER" id="PTHR18964:SF149">
    <property type="entry name" value="BIFUNCTIONAL UDP-N-ACETYLGLUCOSAMINE 2-EPIMERASE_N-ACETYLMANNOSAMINE KINASE"/>
    <property type="match status" value="1"/>
</dbReference>
<protein>
    <submittedName>
        <fullName evidence="2">ROK family transcriptional regulator</fullName>
    </submittedName>
</protein>
<dbReference type="InterPro" id="IPR043129">
    <property type="entry name" value="ATPase_NBD"/>
</dbReference>
<comment type="caution">
    <text evidence="2">The sequence shown here is derived from an EMBL/GenBank/DDBJ whole genome shotgun (WGS) entry which is preliminary data.</text>
</comment>
<organism evidence="2 3">
    <name type="scientific">Kribbella koreensis</name>
    <dbReference type="NCBI Taxonomy" id="57909"/>
    <lineage>
        <taxon>Bacteria</taxon>
        <taxon>Bacillati</taxon>
        <taxon>Actinomycetota</taxon>
        <taxon>Actinomycetes</taxon>
        <taxon>Propionibacteriales</taxon>
        <taxon>Kribbellaceae</taxon>
        <taxon>Kribbella</taxon>
    </lineage>
</organism>
<dbReference type="SUPFAM" id="SSF53067">
    <property type="entry name" value="Actin-like ATPase domain"/>
    <property type="match status" value="1"/>
</dbReference>